<gene>
    <name evidence="4" type="ORF">BFP76_01980</name>
</gene>
<comment type="caution">
    <text evidence="4">The sequence shown here is derived from an EMBL/GenBank/DDBJ whole genome shotgun (WGS) entry which is preliminary data.</text>
</comment>
<evidence type="ECO:0000313" key="5">
    <source>
        <dbReference type="Proteomes" id="UP000231516"/>
    </source>
</evidence>
<dbReference type="RefSeq" id="WP_099593923.1">
    <property type="nucleotide sequence ID" value="NZ_MDGM01000012.1"/>
</dbReference>
<dbReference type="InterPro" id="IPR008258">
    <property type="entry name" value="Transglycosylase_SLT_dom_1"/>
</dbReference>
<keyword evidence="5" id="KW-1185">Reference proteome</keyword>
<proteinExistence type="inferred from homology"/>
<name>A0A2G5K662_9RHOB</name>
<evidence type="ECO:0000313" key="4">
    <source>
        <dbReference type="EMBL" id="PIB25037.1"/>
    </source>
</evidence>
<evidence type="ECO:0000256" key="1">
    <source>
        <dbReference type="ARBA" id="ARBA00007734"/>
    </source>
</evidence>
<dbReference type="InterPro" id="IPR023346">
    <property type="entry name" value="Lysozyme-like_dom_sf"/>
</dbReference>
<feature type="domain" description="Transglycosylase SLT" evidence="3">
    <location>
        <begin position="131"/>
        <end position="225"/>
    </location>
</feature>
<dbReference type="AlphaFoldDB" id="A0A2G5K662"/>
<dbReference type="PANTHER" id="PTHR37423:SF2">
    <property type="entry name" value="MEMBRANE-BOUND LYTIC MUREIN TRANSGLYCOSYLASE C"/>
    <property type="match status" value="1"/>
</dbReference>
<protein>
    <recommendedName>
        <fullName evidence="3">Transglycosylase SLT domain-containing protein</fullName>
    </recommendedName>
</protein>
<dbReference type="OrthoDB" id="9815002at2"/>
<organism evidence="4 5">
    <name type="scientific">Paramylibacter kogurei</name>
    <dbReference type="NCBI Taxonomy" id="1889778"/>
    <lineage>
        <taxon>Bacteria</taxon>
        <taxon>Pseudomonadati</taxon>
        <taxon>Pseudomonadota</taxon>
        <taxon>Alphaproteobacteria</taxon>
        <taxon>Rhodobacterales</taxon>
        <taxon>Paracoccaceae</taxon>
        <taxon>Paramylibacter</taxon>
    </lineage>
</organism>
<comment type="similarity">
    <text evidence="1">Belongs to the transglycosylase Slt family.</text>
</comment>
<dbReference type="EMBL" id="MDGM01000012">
    <property type="protein sequence ID" value="PIB25037.1"/>
    <property type="molecule type" value="Genomic_DNA"/>
</dbReference>
<sequence>MWLNSIGKGIAIALIPAFFTVSPVFSQNADFTFKRVKVDPNRKGPRINIQIEPTVEAPIPEPEVAATPDDVDLQDWFWSEVSPNLANADINRMNVAVAKLQKETEKNAALKPQLDSMQGLVNKFGKDILIASLGKQVSPAFLLAIISVESGGRVDVTSSAGAQGLMQLIPATAERFNVEDVTDPVQNITGGAAYLEWLLAEFRHDPLFALAAYNAGENAVKKHEGVPPYAETRAYVPKVVAAWQVARMLCKTPPLGVSDPCVFNIQ</sequence>
<evidence type="ECO:0000256" key="2">
    <source>
        <dbReference type="ARBA" id="ARBA00009387"/>
    </source>
</evidence>
<evidence type="ECO:0000259" key="3">
    <source>
        <dbReference type="Pfam" id="PF01464"/>
    </source>
</evidence>
<dbReference type="Proteomes" id="UP000231516">
    <property type="component" value="Unassembled WGS sequence"/>
</dbReference>
<reference evidence="4 5" key="1">
    <citation type="submission" date="2016-08" db="EMBL/GenBank/DDBJ databases">
        <title>Draft genome of Amylibacter sp. strain 4G11.</title>
        <authorList>
            <person name="Wong S.-K."/>
            <person name="Hamasaki K."/>
            <person name="Yoshizawa S."/>
        </authorList>
    </citation>
    <scope>NUCLEOTIDE SEQUENCE [LARGE SCALE GENOMIC DNA]</scope>
    <source>
        <strain evidence="4 5">4G11</strain>
    </source>
</reference>
<accession>A0A2G5K662</accession>
<dbReference type="SUPFAM" id="SSF53955">
    <property type="entry name" value="Lysozyme-like"/>
    <property type="match status" value="1"/>
</dbReference>
<dbReference type="Pfam" id="PF01464">
    <property type="entry name" value="SLT"/>
    <property type="match status" value="1"/>
</dbReference>
<dbReference type="CDD" id="cd00254">
    <property type="entry name" value="LT-like"/>
    <property type="match status" value="1"/>
</dbReference>
<dbReference type="Gene3D" id="1.10.530.10">
    <property type="match status" value="1"/>
</dbReference>
<dbReference type="PANTHER" id="PTHR37423">
    <property type="entry name" value="SOLUBLE LYTIC MUREIN TRANSGLYCOSYLASE-RELATED"/>
    <property type="match status" value="1"/>
</dbReference>
<comment type="similarity">
    <text evidence="2">Belongs to the virb1 family.</text>
</comment>